<name>A0AAP7DIS1_PAEAL</name>
<sequence>MGKMSVELDYEITDSKSRLKSVQEIISKHDANIVRYFDEAYNPHIGQHGMLSDSNRVAKDLESLANYLLYTQDSDAASDTITAYRKKRNQIRESAIEKMIVVEESKKESSRSIIKIPKLKVLKEDRLSYAELKETGKAIEQINKLIKTSTDSNGLQMPAAEIKKLKWIRTDIQKDEIAVKNELKQYIRFNKISKIEKDNNQLSYIRFDDIEIVRILFECYTELKERSYDDTHGYLKLVMLIFEELMDHTIMKDYMKDVFVWKIEGCTHDMMIERLNQKYHVKMTKPALSKMTRDTIPSMLVETYKQGKEDWLYTYILRGKYKTCNCCKQNYIASTKYFSPMKNSKSGLRSICKKCRKSKYKESCLASKTK</sequence>
<evidence type="ECO:0000313" key="2">
    <source>
        <dbReference type="Proteomes" id="UP000552038"/>
    </source>
</evidence>
<dbReference type="EMBL" id="JABFOR010000018">
    <property type="protein sequence ID" value="NOJ71887.1"/>
    <property type="molecule type" value="Genomic_DNA"/>
</dbReference>
<gene>
    <name evidence="1" type="ORF">HMI46_15135</name>
</gene>
<dbReference type="RefSeq" id="WP_171417360.1">
    <property type="nucleotide sequence ID" value="NZ_JABFOR010000018.1"/>
</dbReference>
<organism evidence="1 2">
    <name type="scientific">Paenibacillus alvei</name>
    <name type="common">Bacillus alvei</name>
    <dbReference type="NCBI Taxonomy" id="44250"/>
    <lineage>
        <taxon>Bacteria</taxon>
        <taxon>Bacillati</taxon>
        <taxon>Bacillota</taxon>
        <taxon>Bacilli</taxon>
        <taxon>Bacillales</taxon>
        <taxon>Paenibacillaceae</taxon>
        <taxon>Paenibacillus</taxon>
    </lineage>
</organism>
<proteinExistence type="predicted"/>
<comment type="caution">
    <text evidence="1">The sequence shown here is derived from an EMBL/GenBank/DDBJ whole genome shotgun (WGS) entry which is preliminary data.</text>
</comment>
<dbReference type="AlphaFoldDB" id="A0AAP7DIS1"/>
<reference evidence="1 2" key="1">
    <citation type="submission" date="2020-05" db="EMBL/GenBank/DDBJ databases">
        <title>Whole genome sequencing and identification of novel metabolites from Paenibacillus alvei strain JR949.</title>
        <authorList>
            <person name="Rajendhran J."/>
            <person name="Sree Pranav P."/>
            <person name="Mahalakshmi B."/>
            <person name="Karthikeyan R."/>
        </authorList>
    </citation>
    <scope>NUCLEOTIDE SEQUENCE [LARGE SCALE GENOMIC DNA]</scope>
    <source>
        <strain evidence="1 2">JR949</strain>
    </source>
</reference>
<accession>A0AAP7DIS1</accession>
<protein>
    <submittedName>
        <fullName evidence="1">Uncharacterized protein</fullName>
    </submittedName>
</protein>
<dbReference type="Proteomes" id="UP000552038">
    <property type="component" value="Unassembled WGS sequence"/>
</dbReference>
<evidence type="ECO:0000313" key="1">
    <source>
        <dbReference type="EMBL" id="NOJ71887.1"/>
    </source>
</evidence>